<protein>
    <submittedName>
        <fullName evidence="1">Uncharacterized protein</fullName>
    </submittedName>
</protein>
<gene>
    <name evidence="1" type="ORF">Tci_036914</name>
</gene>
<reference evidence="1" key="1">
    <citation type="journal article" date="2019" name="Sci. Rep.">
        <title>Draft genome of Tanacetum cinerariifolium, the natural source of mosquito coil.</title>
        <authorList>
            <person name="Yamashiro T."/>
            <person name="Shiraishi A."/>
            <person name="Satake H."/>
            <person name="Nakayama K."/>
        </authorList>
    </citation>
    <scope>NUCLEOTIDE SEQUENCE</scope>
</reference>
<name>A0A6L2LSZ2_TANCI</name>
<evidence type="ECO:0000313" key="1">
    <source>
        <dbReference type="EMBL" id="GEU64936.1"/>
    </source>
</evidence>
<dbReference type="EMBL" id="BKCJ010005105">
    <property type="protein sequence ID" value="GEU64936.1"/>
    <property type="molecule type" value="Genomic_DNA"/>
</dbReference>
<accession>A0A6L2LSZ2</accession>
<dbReference type="Pfam" id="PF22909">
    <property type="entry name" value="Caulimovir_coat_dom"/>
    <property type="match status" value="1"/>
</dbReference>
<organism evidence="1">
    <name type="scientific">Tanacetum cinerariifolium</name>
    <name type="common">Dalmatian daisy</name>
    <name type="synonym">Chrysanthemum cinerariifolium</name>
    <dbReference type="NCBI Taxonomy" id="118510"/>
    <lineage>
        <taxon>Eukaryota</taxon>
        <taxon>Viridiplantae</taxon>
        <taxon>Streptophyta</taxon>
        <taxon>Embryophyta</taxon>
        <taxon>Tracheophyta</taxon>
        <taxon>Spermatophyta</taxon>
        <taxon>Magnoliopsida</taxon>
        <taxon>eudicotyledons</taxon>
        <taxon>Gunneridae</taxon>
        <taxon>Pentapetalae</taxon>
        <taxon>asterids</taxon>
        <taxon>campanulids</taxon>
        <taxon>Asterales</taxon>
        <taxon>Asteraceae</taxon>
        <taxon>Asteroideae</taxon>
        <taxon>Anthemideae</taxon>
        <taxon>Anthemidinae</taxon>
        <taxon>Tanacetum</taxon>
    </lineage>
</organism>
<comment type="caution">
    <text evidence="1">The sequence shown here is derived from an EMBL/GenBank/DDBJ whole genome shotgun (WGS) entry which is preliminary data.</text>
</comment>
<sequence length="462" mass="53162">MTGMMMKESEERFLSYKNNFHKTSKTFLMNTYYNGTTNLLFKKKIQNGIKNPFTAKRGEDHTVVHLSKNEEKDDDLPYPKFRKFKQLAAQIINKHEEHAFLTDTAAESSTSYQPPPDAIIGPTVYPPARQNPQPTYKPDYQFGYPIGRCNAFNGGYGEYHNSQWTLPPSWMESGVMLVVPIDIGLWSDNLFGERKKLMWHQWRIAYPSAYSALETITNDPQNITSKVRQLIIMEDPYRGSNDEQDRAYMDLDRITWEETKNLWSFLEDLRQLAIKLGKLYFPSTTEKLFAKLPPSLSKKIEESFKARHPDAALAKELKDLSLCSAISIPGYYKNNKKKYGIRQSRTYNGKPNNSHEGHFAKDCRSKQGNIARSTVYQELDLDDNWDIVSADFDDSSVYSISEGEGDVHQNISIMVQDTLFEEAAFMTIDGINENDDEQSVEEDYADQNSHHAFMFHPGPPKK</sequence>
<dbReference type="AlphaFoldDB" id="A0A6L2LSZ2"/>
<proteinExistence type="predicted"/>